<evidence type="ECO:0000313" key="9">
    <source>
        <dbReference type="EMBL" id="KAB0796556.1"/>
    </source>
</evidence>
<feature type="domain" description="Asn/Gln amidotransferase" evidence="8">
    <location>
        <begin position="361"/>
        <end position="510"/>
    </location>
</feature>
<evidence type="ECO:0000256" key="3">
    <source>
        <dbReference type="ARBA" id="ARBA00022741"/>
    </source>
</evidence>
<sequence length="515" mass="57824">MFSNLKFPKCSLNGISRCRNFSTDKWKSVVGLEVHAQIQSTSKLFSGSPTEFTNPVNRNVSLFDAATPGTLPVLNKRCVEAAVLTALALNCRVNPISTFDRKHYFYADLPAGYQITQQRSPIACNGFIDFHVYAPGVHKHSYAARSCIKQIQLEQDSGKSLHDETRSLVDLNRAGVPLMELVFEPDLCNGEEAAALVKELVNVFECLQTCSCKMEEGALRVDANVSVHKKGQPLGIRTEVKNIGSIRAVAAAINYEIQRQIALLEVGENVVNETRSWNSDSRVTVSMRDKEEKQDYRYMPEPNLPPLYIAMGPTTWGCVNAEHIKKLIPQLPHEIRKHLKEECNLTTEQAIILVNELKLLRAFTSISLNKKLNATLIANLLINDFLSLVNKEKMDLDGITINPSFFGDIVELLQNEMVSHKSVQFLMGEMLKSTSKTVKEIVACHDLLQINDENEIRRICEEVIEDNPKMLQQYLKGKKKVFKALLGIIASKPDSKVNMKKATELLQNVLDNLKK</sequence>
<dbReference type="InterPro" id="IPR006075">
    <property type="entry name" value="Asn/Gln-tRNA_Trfase_suB/E_cat"/>
</dbReference>
<dbReference type="InterPro" id="IPR018027">
    <property type="entry name" value="Asn/Gln_amidotransferase"/>
</dbReference>
<evidence type="ECO:0000256" key="7">
    <source>
        <dbReference type="HAMAP-Rule" id="MF_03147"/>
    </source>
</evidence>
<name>A0A5N4AGZ4_PHOPY</name>
<dbReference type="PANTHER" id="PTHR11659:SF0">
    <property type="entry name" value="GLUTAMYL-TRNA(GLN) AMIDOTRANSFERASE SUBUNIT B, MITOCHONDRIAL"/>
    <property type="match status" value="1"/>
</dbReference>
<evidence type="ECO:0000313" key="10">
    <source>
        <dbReference type="Proteomes" id="UP000327044"/>
    </source>
</evidence>
<dbReference type="NCBIfam" id="NF004014">
    <property type="entry name" value="PRK05477.1-4"/>
    <property type="match status" value="1"/>
</dbReference>
<dbReference type="EMBL" id="VVIM01000007">
    <property type="protein sequence ID" value="KAB0796556.1"/>
    <property type="molecule type" value="Genomic_DNA"/>
</dbReference>
<comment type="subcellular location">
    <subcellularLocation>
        <location evidence="7">Mitochondrion</location>
    </subcellularLocation>
</comment>
<keyword evidence="4 7" id="KW-0067">ATP-binding</keyword>
<dbReference type="FunCoup" id="A0A5N4AGZ4">
    <property type="interactions" value="1020"/>
</dbReference>
<dbReference type="InterPro" id="IPR004413">
    <property type="entry name" value="GatB"/>
</dbReference>
<reference evidence="9 10" key="1">
    <citation type="journal article" date="2018" name="Elife">
        <title>Firefly genomes illuminate parallel origins of bioluminescence in beetles.</title>
        <authorList>
            <person name="Fallon T.R."/>
            <person name="Lower S.E."/>
            <person name="Chang C.H."/>
            <person name="Bessho-Uehara M."/>
            <person name="Martin G.J."/>
            <person name="Bewick A.J."/>
            <person name="Behringer M."/>
            <person name="Debat H.J."/>
            <person name="Wong I."/>
            <person name="Day J.C."/>
            <person name="Suvorov A."/>
            <person name="Silva C.J."/>
            <person name="Stanger-Hall K.F."/>
            <person name="Hall D.W."/>
            <person name="Schmitz R.J."/>
            <person name="Nelson D.R."/>
            <person name="Lewis S.M."/>
            <person name="Shigenobu S."/>
            <person name="Bybee S.M."/>
            <person name="Larracuente A.M."/>
            <person name="Oba Y."/>
            <person name="Weng J.K."/>
        </authorList>
    </citation>
    <scope>NUCLEOTIDE SEQUENCE [LARGE SCALE GENOMIC DNA]</scope>
    <source>
        <strain evidence="9">1611_PpyrPB1</strain>
        <tissue evidence="9">Whole body</tissue>
    </source>
</reference>
<evidence type="ECO:0000256" key="4">
    <source>
        <dbReference type="ARBA" id="ARBA00022840"/>
    </source>
</evidence>
<comment type="catalytic activity">
    <reaction evidence="6 7">
        <text>L-glutamyl-tRNA(Gln) + L-glutamine + ATP + H2O = L-glutaminyl-tRNA(Gln) + L-glutamate + ADP + phosphate + H(+)</text>
        <dbReference type="Rhea" id="RHEA:17521"/>
        <dbReference type="Rhea" id="RHEA-COMP:9681"/>
        <dbReference type="Rhea" id="RHEA-COMP:9684"/>
        <dbReference type="ChEBI" id="CHEBI:15377"/>
        <dbReference type="ChEBI" id="CHEBI:15378"/>
        <dbReference type="ChEBI" id="CHEBI:29985"/>
        <dbReference type="ChEBI" id="CHEBI:30616"/>
        <dbReference type="ChEBI" id="CHEBI:43474"/>
        <dbReference type="ChEBI" id="CHEBI:58359"/>
        <dbReference type="ChEBI" id="CHEBI:78520"/>
        <dbReference type="ChEBI" id="CHEBI:78521"/>
        <dbReference type="ChEBI" id="CHEBI:456216"/>
    </reaction>
</comment>
<dbReference type="NCBIfam" id="TIGR00133">
    <property type="entry name" value="gatB"/>
    <property type="match status" value="1"/>
</dbReference>
<dbReference type="InterPro" id="IPR023168">
    <property type="entry name" value="GatB_Yqey_C_2"/>
</dbReference>
<dbReference type="GO" id="GO:0070681">
    <property type="term" value="P:glutaminyl-tRNAGln biosynthesis via transamidation"/>
    <property type="evidence" value="ECO:0007669"/>
    <property type="project" value="UniProtKB-UniRule"/>
</dbReference>
<dbReference type="NCBIfam" id="NF004012">
    <property type="entry name" value="PRK05477.1-2"/>
    <property type="match status" value="1"/>
</dbReference>
<organism evidence="9 10">
    <name type="scientific">Photinus pyralis</name>
    <name type="common">Common eastern firefly</name>
    <name type="synonym">Lampyris pyralis</name>
    <dbReference type="NCBI Taxonomy" id="7054"/>
    <lineage>
        <taxon>Eukaryota</taxon>
        <taxon>Metazoa</taxon>
        <taxon>Ecdysozoa</taxon>
        <taxon>Arthropoda</taxon>
        <taxon>Hexapoda</taxon>
        <taxon>Insecta</taxon>
        <taxon>Pterygota</taxon>
        <taxon>Neoptera</taxon>
        <taxon>Endopterygota</taxon>
        <taxon>Coleoptera</taxon>
        <taxon>Polyphaga</taxon>
        <taxon>Elateriformia</taxon>
        <taxon>Elateroidea</taxon>
        <taxon>Lampyridae</taxon>
        <taxon>Lampyrinae</taxon>
        <taxon>Photinus</taxon>
    </lineage>
</organism>
<evidence type="ECO:0000256" key="5">
    <source>
        <dbReference type="ARBA" id="ARBA00022917"/>
    </source>
</evidence>
<accession>A0A5N4AGZ4</accession>
<dbReference type="GO" id="GO:0050567">
    <property type="term" value="F:glutaminyl-tRNA synthase (glutamine-hydrolyzing) activity"/>
    <property type="evidence" value="ECO:0007669"/>
    <property type="project" value="UniProtKB-UniRule"/>
</dbReference>
<keyword evidence="7" id="KW-0496">Mitochondrion</keyword>
<comment type="similarity">
    <text evidence="1 7">Belongs to the GatB/GatE family. GatB subfamily.</text>
</comment>
<dbReference type="SMART" id="SM00845">
    <property type="entry name" value="GatB_Yqey"/>
    <property type="match status" value="1"/>
</dbReference>
<dbReference type="InterPro" id="IPR014746">
    <property type="entry name" value="Gln_synth/guanido_kin_cat_dom"/>
</dbReference>
<evidence type="ECO:0000259" key="8">
    <source>
        <dbReference type="SMART" id="SM00845"/>
    </source>
</evidence>
<gene>
    <name evidence="9" type="ORF">PPYR_10617</name>
</gene>
<comment type="caution">
    <text evidence="9">The sequence shown here is derived from an EMBL/GenBank/DDBJ whole genome shotgun (WGS) entry which is preliminary data.</text>
</comment>
<comment type="function">
    <text evidence="7">Allows the formation of correctly charged Gln-tRNA(Gln) through the transamidation of misacylated Glu-tRNA(Gln) in the mitochondria. The reaction takes place in the presence of glutamine and ATP through an activated gamma-phospho-Glu-tRNA(Gln).</text>
</comment>
<dbReference type="GO" id="GO:0005739">
    <property type="term" value="C:mitochondrion"/>
    <property type="evidence" value="ECO:0007669"/>
    <property type="project" value="UniProtKB-SubCell"/>
</dbReference>
<dbReference type="EC" id="6.3.5.-" evidence="7"/>
<dbReference type="GO" id="GO:0005524">
    <property type="term" value="F:ATP binding"/>
    <property type="evidence" value="ECO:0007669"/>
    <property type="project" value="UniProtKB-KW"/>
</dbReference>
<keyword evidence="2 7" id="KW-0436">Ligase</keyword>
<keyword evidence="5 7" id="KW-0648">Protein biosynthesis</keyword>
<comment type="subunit">
    <text evidence="7">Subunit of the heterotrimeric GatCAB amidotransferase (AdT) complex, composed of A, B and C subunits.</text>
</comment>
<dbReference type="Gene3D" id="1.10.10.410">
    <property type="match status" value="1"/>
</dbReference>
<proteinExistence type="inferred from homology"/>
<dbReference type="Pfam" id="PF02934">
    <property type="entry name" value="GatB_N"/>
    <property type="match status" value="1"/>
</dbReference>
<dbReference type="InterPro" id="IPR017959">
    <property type="entry name" value="Asn/Gln-tRNA_amidoTrfase_suB/E"/>
</dbReference>
<dbReference type="AlphaFoldDB" id="A0A5N4AGZ4"/>
<dbReference type="PANTHER" id="PTHR11659">
    <property type="entry name" value="GLUTAMYL-TRNA GLN AMIDOTRANSFERASE SUBUNIT B MITOCHONDRIAL AND PROKARYOTIC PET112-RELATED"/>
    <property type="match status" value="1"/>
</dbReference>
<evidence type="ECO:0000256" key="2">
    <source>
        <dbReference type="ARBA" id="ARBA00022598"/>
    </source>
</evidence>
<dbReference type="SUPFAM" id="SSF55931">
    <property type="entry name" value="Glutamine synthetase/guanido kinase"/>
    <property type="match status" value="1"/>
</dbReference>
<evidence type="ECO:0000256" key="1">
    <source>
        <dbReference type="ARBA" id="ARBA00005306"/>
    </source>
</evidence>
<dbReference type="SUPFAM" id="SSF89095">
    <property type="entry name" value="GatB/YqeY motif"/>
    <property type="match status" value="1"/>
</dbReference>
<keyword evidence="3 7" id="KW-0547">Nucleotide-binding</keyword>
<protein>
    <recommendedName>
        <fullName evidence="7">Glutamyl-tRNA(Gln) amidotransferase subunit B, mitochondrial</fullName>
        <shortName evidence="7">Glu-AdT subunit B</shortName>
        <ecNumber evidence="7">6.3.5.-</ecNumber>
    </recommendedName>
</protein>
<dbReference type="Proteomes" id="UP000327044">
    <property type="component" value="Unassembled WGS sequence"/>
</dbReference>
<dbReference type="GO" id="GO:0030956">
    <property type="term" value="C:glutamyl-tRNA(Gln) amidotransferase complex"/>
    <property type="evidence" value="ECO:0007669"/>
    <property type="project" value="UniProtKB-UniRule"/>
</dbReference>
<evidence type="ECO:0000256" key="6">
    <source>
        <dbReference type="ARBA" id="ARBA00047913"/>
    </source>
</evidence>
<dbReference type="HAMAP" id="MF_00121">
    <property type="entry name" value="GatB"/>
    <property type="match status" value="1"/>
</dbReference>
<dbReference type="Pfam" id="PF02637">
    <property type="entry name" value="GatB_Yqey"/>
    <property type="match status" value="1"/>
</dbReference>
<dbReference type="OrthoDB" id="1722066at2759"/>
<keyword evidence="10" id="KW-1185">Reference proteome</keyword>
<dbReference type="GO" id="GO:0032543">
    <property type="term" value="P:mitochondrial translation"/>
    <property type="evidence" value="ECO:0007669"/>
    <property type="project" value="UniProtKB-UniRule"/>
</dbReference>
<dbReference type="InterPro" id="IPR003789">
    <property type="entry name" value="Asn/Gln_tRNA_amidoTrase-B-like"/>
</dbReference>
<dbReference type="InParanoid" id="A0A5N4AGZ4"/>